<dbReference type="Pfam" id="PF01510">
    <property type="entry name" value="Amidase_2"/>
    <property type="match status" value="1"/>
</dbReference>
<gene>
    <name evidence="4" type="ORF">A5880_000316</name>
    <name evidence="3" type="ORF">A5880_002413</name>
</gene>
<dbReference type="Pfam" id="PF08460">
    <property type="entry name" value="SH3_5"/>
    <property type="match status" value="1"/>
</dbReference>
<dbReference type="OrthoDB" id="9816557at2"/>
<dbReference type="STRING" id="1834181.A5880_000316"/>
<keyword evidence="1" id="KW-0732">Signal</keyword>
<reference evidence="3 5" key="2">
    <citation type="submission" date="2018-07" db="EMBL/GenBank/DDBJ databases">
        <title>The Genome Sequence of Enterococcus sp. DIV0659b.</title>
        <authorList>
            <consortium name="The Broad Institute Genomics Platform"/>
            <consortium name="The Broad Institute Genomic Center for Infectious Diseases"/>
            <person name="Earl A."/>
            <person name="Manson A."/>
            <person name="Schwartman J."/>
            <person name="Gilmore M."/>
            <person name="Abouelleil A."/>
            <person name="Cao P."/>
            <person name="Chapman S."/>
            <person name="Cusick C."/>
            <person name="Shea T."/>
            <person name="Young S."/>
            <person name="Neafsey D."/>
            <person name="Nusbaum C."/>
            <person name="Birren B."/>
        </authorList>
    </citation>
    <scope>NUCLEOTIDE SEQUENCE [LARGE SCALE GENOMIC DNA]</scope>
    <source>
        <strain evidence="3 5">4G2_DIV0659</strain>
    </source>
</reference>
<organism evidence="4">
    <name type="scientific">Candidatus Enterococcus mansonii</name>
    <dbReference type="NCBI Taxonomy" id="1834181"/>
    <lineage>
        <taxon>Bacteria</taxon>
        <taxon>Bacillati</taxon>
        <taxon>Bacillota</taxon>
        <taxon>Bacilli</taxon>
        <taxon>Lactobacillales</taxon>
        <taxon>Enterococcaceae</taxon>
        <taxon>Enterococcus</taxon>
    </lineage>
</organism>
<dbReference type="GO" id="GO:0009253">
    <property type="term" value="P:peptidoglycan catabolic process"/>
    <property type="evidence" value="ECO:0007669"/>
    <property type="project" value="InterPro"/>
</dbReference>
<dbReference type="EMBL" id="NGLE02000001">
    <property type="protein sequence ID" value="MEI5994827.1"/>
    <property type="molecule type" value="Genomic_DNA"/>
</dbReference>
<proteinExistence type="predicted"/>
<dbReference type="Proteomes" id="UP000195139">
    <property type="component" value="Unassembled WGS sequence"/>
</dbReference>
<dbReference type="AlphaFoldDB" id="A0A242CHC2"/>
<dbReference type="GO" id="GO:0008745">
    <property type="term" value="F:N-acetylmuramoyl-L-alanine amidase activity"/>
    <property type="evidence" value="ECO:0007669"/>
    <property type="project" value="InterPro"/>
</dbReference>
<evidence type="ECO:0000313" key="5">
    <source>
        <dbReference type="Proteomes" id="UP000195139"/>
    </source>
</evidence>
<dbReference type="InterPro" id="IPR003646">
    <property type="entry name" value="SH3-like_bac-type"/>
</dbReference>
<dbReference type="InterPro" id="IPR036505">
    <property type="entry name" value="Amidase/PGRP_sf"/>
</dbReference>
<dbReference type="InterPro" id="IPR002502">
    <property type="entry name" value="Amidase_domain"/>
</dbReference>
<accession>A0A242CHC2</accession>
<evidence type="ECO:0000259" key="2">
    <source>
        <dbReference type="SMART" id="SM00644"/>
    </source>
</evidence>
<feature type="chain" id="PRO_5012512263" description="N-acetylmuramoyl-L-alanine amidase domain-containing protein" evidence="1">
    <location>
        <begin position="26"/>
        <end position="378"/>
    </location>
</feature>
<dbReference type="SMART" id="SM00644">
    <property type="entry name" value="Ami_2"/>
    <property type="match status" value="1"/>
</dbReference>
<reference evidence="4" key="1">
    <citation type="submission" date="2017-05" db="EMBL/GenBank/DDBJ databases">
        <title>The Genome Sequence of Enterococcus sp. 4G2_DIV0659.</title>
        <authorList>
            <consortium name="The Broad Institute Genomics Platform"/>
            <consortium name="The Broad Institute Genomic Center for Infectious Diseases"/>
            <person name="Earl A."/>
            <person name="Manson A."/>
            <person name="Schwartman J."/>
            <person name="Gilmore M."/>
            <person name="Abouelleil A."/>
            <person name="Cao P."/>
            <person name="Chapman S."/>
            <person name="Cusick C."/>
            <person name="Shea T."/>
            <person name="Young S."/>
            <person name="Neafsey D."/>
            <person name="Nusbaum C."/>
            <person name="Birren B."/>
        </authorList>
    </citation>
    <scope>NUCLEOTIDE SEQUENCE [LARGE SCALE GENOMIC DNA]</scope>
    <source>
        <strain evidence="4">4G2_DIV0659</strain>
    </source>
</reference>
<sequence length="378" mass="42193">MKKFSKFLLSLIVVTGLWLPVGAQAYTIEQDPIRFSYHPGYATNEIIVLHEAGNPSNVGADSLDREVSFMKRNWQNAYVSYFVGSGGRVKQLAPNGYYQYGAGATGNSKAYAQIELARTNNAETFKKDYAAYVNLTRDLAKQAGFTFDLDDGTAYGIKTHEWITNNWWGDHTDPYGYLAQWGISKSRLSQDLMNGLPEDGSETIVKPNKPNTPKYKVGQHIRFATIYNTPDDPNEKHINADQKWTQVGTITQKLDGRKNLYKIENSGKLLGYVNDGDIVEIWNPNQSTAPSKPQESNLVAMNGTFTTNQSLPVSPDTTVESAALAWYDPFESMEYDGYVMANGYAWVSYIDYGGTRRYVAVGPNDGQVDTTWGTGFFN</sequence>
<evidence type="ECO:0000313" key="4">
    <source>
        <dbReference type="EMBL" id="OTO09637.1"/>
    </source>
</evidence>
<dbReference type="CDD" id="cd06583">
    <property type="entry name" value="PGRP"/>
    <property type="match status" value="1"/>
</dbReference>
<name>A0A242CHC2_9ENTE</name>
<protein>
    <recommendedName>
        <fullName evidence="2">N-acetylmuramoyl-L-alanine amidase domain-containing protein</fullName>
    </recommendedName>
</protein>
<feature type="domain" description="N-acetylmuramoyl-L-alanine amidase" evidence="2">
    <location>
        <begin position="36"/>
        <end position="175"/>
    </location>
</feature>
<comment type="caution">
    <text evidence="4">The sequence shown here is derived from an EMBL/GenBank/DDBJ whole genome shotgun (WGS) entry which is preliminary data.</text>
</comment>
<dbReference type="Gene3D" id="2.30.30.40">
    <property type="entry name" value="SH3 Domains"/>
    <property type="match status" value="1"/>
</dbReference>
<keyword evidence="5" id="KW-1185">Reference proteome</keyword>
<dbReference type="SUPFAM" id="SSF55846">
    <property type="entry name" value="N-acetylmuramoyl-L-alanine amidase-like"/>
    <property type="match status" value="1"/>
</dbReference>
<dbReference type="EMBL" id="NGLE01000001">
    <property type="protein sequence ID" value="OTO09637.1"/>
    <property type="molecule type" value="Genomic_DNA"/>
</dbReference>
<dbReference type="Gene3D" id="3.40.80.10">
    <property type="entry name" value="Peptidoglycan recognition protein-like"/>
    <property type="match status" value="1"/>
</dbReference>
<evidence type="ECO:0000313" key="3">
    <source>
        <dbReference type="EMBL" id="MEI5994827.1"/>
    </source>
</evidence>
<evidence type="ECO:0000256" key="1">
    <source>
        <dbReference type="SAM" id="SignalP"/>
    </source>
</evidence>
<dbReference type="RefSeq" id="WP_086329272.1">
    <property type="nucleotide sequence ID" value="NZ_NGLE02000001.1"/>
</dbReference>
<feature type="signal peptide" evidence="1">
    <location>
        <begin position="1"/>
        <end position="25"/>
    </location>
</feature>